<protein>
    <submittedName>
        <fullName evidence="1">Uncharacterized protein</fullName>
    </submittedName>
</protein>
<organism evidence="1 2">
    <name type="scientific">Caerostris extrusa</name>
    <name type="common">Bark spider</name>
    <name type="synonym">Caerostris bankana</name>
    <dbReference type="NCBI Taxonomy" id="172846"/>
    <lineage>
        <taxon>Eukaryota</taxon>
        <taxon>Metazoa</taxon>
        <taxon>Ecdysozoa</taxon>
        <taxon>Arthropoda</taxon>
        <taxon>Chelicerata</taxon>
        <taxon>Arachnida</taxon>
        <taxon>Araneae</taxon>
        <taxon>Araneomorphae</taxon>
        <taxon>Entelegynae</taxon>
        <taxon>Araneoidea</taxon>
        <taxon>Araneidae</taxon>
        <taxon>Caerostris</taxon>
    </lineage>
</organism>
<sequence>MEAILQAAFCTYCICVPFESLSFYNACKLTEMQCGKDRHLFPSLRMLFLELAYLLHSRYACVERERIGSADACWCDEYFRRRFQYDANGRGNGPSQDHMEVTSRWKWIAMQKEKQDRKVSPEEACRQINTAYKEMDVIDSIVAQSKRSDLQQNYVQITETLLQKRKFLTEWESQTLEEIAGQLHTGIPIPYVLNKIANSASKTMRRAATKAQDLRNIAKSYGVNMSVNQK</sequence>
<evidence type="ECO:0000313" key="1">
    <source>
        <dbReference type="EMBL" id="GIZ03864.1"/>
    </source>
</evidence>
<reference evidence="1 2" key="1">
    <citation type="submission" date="2021-06" db="EMBL/GenBank/DDBJ databases">
        <title>Caerostris extrusa draft genome.</title>
        <authorList>
            <person name="Kono N."/>
            <person name="Arakawa K."/>
        </authorList>
    </citation>
    <scope>NUCLEOTIDE SEQUENCE [LARGE SCALE GENOMIC DNA]</scope>
</reference>
<proteinExistence type="predicted"/>
<evidence type="ECO:0000313" key="2">
    <source>
        <dbReference type="Proteomes" id="UP001054945"/>
    </source>
</evidence>
<accession>A0AAV4YCD1</accession>
<dbReference type="EMBL" id="BPLR01019007">
    <property type="protein sequence ID" value="GIZ03864.1"/>
    <property type="molecule type" value="Genomic_DNA"/>
</dbReference>
<dbReference type="AlphaFoldDB" id="A0AAV4YCD1"/>
<gene>
    <name evidence="1" type="ORF">CEXT_343561</name>
</gene>
<comment type="caution">
    <text evidence="1">The sequence shown here is derived from an EMBL/GenBank/DDBJ whole genome shotgun (WGS) entry which is preliminary data.</text>
</comment>
<dbReference type="Proteomes" id="UP001054945">
    <property type="component" value="Unassembled WGS sequence"/>
</dbReference>
<name>A0AAV4YCD1_CAEEX</name>
<keyword evidence="2" id="KW-1185">Reference proteome</keyword>